<dbReference type="EMBL" id="OX596085">
    <property type="protein sequence ID" value="CAM9354986.1"/>
    <property type="molecule type" value="Genomic_DNA"/>
</dbReference>
<organism evidence="1 2">
    <name type="scientific">Rangifer tarandus platyrhynchus</name>
    <name type="common">Svalbard reindeer</name>
    <dbReference type="NCBI Taxonomy" id="3082113"/>
    <lineage>
        <taxon>Eukaryota</taxon>
        <taxon>Metazoa</taxon>
        <taxon>Chordata</taxon>
        <taxon>Craniata</taxon>
        <taxon>Vertebrata</taxon>
        <taxon>Euteleostomi</taxon>
        <taxon>Mammalia</taxon>
        <taxon>Eutheria</taxon>
        <taxon>Laurasiatheria</taxon>
        <taxon>Artiodactyla</taxon>
        <taxon>Ruminantia</taxon>
        <taxon>Pecora</taxon>
        <taxon>Cervidae</taxon>
        <taxon>Odocoileinae</taxon>
        <taxon>Rangifer</taxon>
    </lineage>
</organism>
<dbReference type="Proteomes" id="UP001162501">
    <property type="component" value="Chromosome 1"/>
</dbReference>
<proteinExistence type="predicted"/>
<protein>
    <submittedName>
        <fullName evidence="1">Uncharacterized protein</fullName>
    </submittedName>
</protein>
<reference evidence="1" key="2">
    <citation type="submission" date="2025-03" db="EMBL/GenBank/DDBJ databases">
        <authorList>
            <consortium name="ELIXIR-Norway"/>
            <consortium name="Elixir Norway"/>
        </authorList>
    </citation>
    <scope>NUCLEOTIDE SEQUENCE</scope>
</reference>
<sequence length="100" mass="11020">MCGVLTTGWPRKSHLIILSNPHSDRLIFLLKSLNSFLVALAIKTKLLLAWPIKSCMVWSFLLLWSHPPPYSVSNALAMGLTGPLHLLFSLPGVNPTLLSC</sequence>
<reference evidence="1" key="1">
    <citation type="submission" date="2023-05" db="EMBL/GenBank/DDBJ databases">
        <authorList>
            <consortium name="ELIXIR-Norway"/>
        </authorList>
    </citation>
    <scope>NUCLEOTIDE SEQUENCE</scope>
</reference>
<name>A0AC59Y3P3_RANTA</name>
<evidence type="ECO:0000313" key="2">
    <source>
        <dbReference type="Proteomes" id="UP001162501"/>
    </source>
</evidence>
<evidence type="ECO:0000313" key="1">
    <source>
        <dbReference type="EMBL" id="CAM9354986.1"/>
    </source>
</evidence>
<accession>A0AC59Y3P3</accession>
<gene>
    <name evidence="1" type="ORF">MRATA1EN22A_LOCUS1397</name>
</gene>